<keyword evidence="3 6" id="KW-0560">Oxidoreductase</keyword>
<organism evidence="8 9">
    <name type="scientific">Stephania japonica</name>
    <dbReference type="NCBI Taxonomy" id="461633"/>
    <lineage>
        <taxon>Eukaryota</taxon>
        <taxon>Viridiplantae</taxon>
        <taxon>Streptophyta</taxon>
        <taxon>Embryophyta</taxon>
        <taxon>Tracheophyta</taxon>
        <taxon>Spermatophyta</taxon>
        <taxon>Magnoliopsida</taxon>
        <taxon>Ranunculales</taxon>
        <taxon>Menispermaceae</taxon>
        <taxon>Menispermoideae</taxon>
        <taxon>Cissampelideae</taxon>
        <taxon>Stephania</taxon>
    </lineage>
</organism>
<evidence type="ECO:0000256" key="5">
    <source>
        <dbReference type="PIRSR" id="PIRSR602401-1"/>
    </source>
</evidence>
<dbReference type="Pfam" id="PF00067">
    <property type="entry name" value="p450"/>
    <property type="match status" value="1"/>
</dbReference>
<keyword evidence="7" id="KW-0812">Transmembrane</keyword>
<keyword evidence="6" id="KW-0503">Monooxygenase</keyword>
<dbReference type="Gene3D" id="1.10.630.10">
    <property type="entry name" value="Cytochrome P450"/>
    <property type="match status" value="1"/>
</dbReference>
<comment type="similarity">
    <text evidence="1 6">Belongs to the cytochrome P450 family.</text>
</comment>
<evidence type="ECO:0008006" key="10">
    <source>
        <dbReference type="Google" id="ProtNLM"/>
    </source>
</evidence>
<proteinExistence type="inferred from homology"/>
<evidence type="ECO:0000313" key="9">
    <source>
        <dbReference type="Proteomes" id="UP001417504"/>
    </source>
</evidence>
<evidence type="ECO:0000256" key="2">
    <source>
        <dbReference type="ARBA" id="ARBA00022723"/>
    </source>
</evidence>
<dbReference type="AlphaFoldDB" id="A0AAP0P4F9"/>
<dbReference type="InterPro" id="IPR017972">
    <property type="entry name" value="Cyt_P450_CS"/>
</dbReference>
<keyword evidence="2 5" id="KW-0479">Metal-binding</keyword>
<gene>
    <name evidence="8" type="ORF">Sjap_011144</name>
</gene>
<keyword evidence="4 5" id="KW-0408">Iron</keyword>
<feature type="transmembrane region" description="Helical" evidence="7">
    <location>
        <begin position="6"/>
        <end position="25"/>
    </location>
</feature>
<dbReference type="EMBL" id="JBBNAE010000004">
    <property type="protein sequence ID" value="KAK9130657.1"/>
    <property type="molecule type" value="Genomic_DNA"/>
</dbReference>
<comment type="cofactor">
    <cofactor evidence="5">
        <name>heme</name>
        <dbReference type="ChEBI" id="CHEBI:30413"/>
    </cofactor>
</comment>
<keyword evidence="7" id="KW-1133">Transmembrane helix</keyword>
<dbReference type="GO" id="GO:0044550">
    <property type="term" value="P:secondary metabolite biosynthetic process"/>
    <property type="evidence" value="ECO:0007669"/>
    <property type="project" value="UniProtKB-ARBA"/>
</dbReference>
<keyword evidence="5 6" id="KW-0349">Heme</keyword>
<name>A0AAP0P4F9_9MAGN</name>
<dbReference type="PROSITE" id="PS00086">
    <property type="entry name" value="CYTOCHROME_P450"/>
    <property type="match status" value="1"/>
</dbReference>
<dbReference type="CDD" id="cd11064">
    <property type="entry name" value="CYP86A"/>
    <property type="match status" value="1"/>
</dbReference>
<dbReference type="GO" id="GO:0005506">
    <property type="term" value="F:iron ion binding"/>
    <property type="evidence" value="ECO:0007669"/>
    <property type="project" value="InterPro"/>
</dbReference>
<dbReference type="GO" id="GO:0004497">
    <property type="term" value="F:monooxygenase activity"/>
    <property type="evidence" value="ECO:0007669"/>
    <property type="project" value="UniProtKB-KW"/>
</dbReference>
<dbReference type="InterPro" id="IPR002401">
    <property type="entry name" value="Cyt_P450_E_grp-I"/>
</dbReference>
<accession>A0AAP0P4F9</accession>
<keyword evidence="9" id="KW-1185">Reference proteome</keyword>
<evidence type="ECO:0000256" key="6">
    <source>
        <dbReference type="RuleBase" id="RU000461"/>
    </source>
</evidence>
<dbReference type="PANTHER" id="PTHR24296">
    <property type="entry name" value="CYTOCHROME P450"/>
    <property type="match status" value="1"/>
</dbReference>
<evidence type="ECO:0000256" key="4">
    <source>
        <dbReference type="ARBA" id="ARBA00023004"/>
    </source>
</evidence>
<comment type="caution">
    <text evidence="8">The sequence shown here is derived from an EMBL/GenBank/DDBJ whole genome shotgun (WGS) entry which is preliminary data.</text>
</comment>
<evidence type="ECO:0000313" key="8">
    <source>
        <dbReference type="EMBL" id="KAK9130657.1"/>
    </source>
</evidence>
<dbReference type="GO" id="GO:0016705">
    <property type="term" value="F:oxidoreductase activity, acting on paired donors, with incorporation or reduction of molecular oxygen"/>
    <property type="evidence" value="ECO:0007669"/>
    <property type="project" value="InterPro"/>
</dbReference>
<dbReference type="PRINTS" id="PR00385">
    <property type="entry name" value="P450"/>
</dbReference>
<evidence type="ECO:0000256" key="3">
    <source>
        <dbReference type="ARBA" id="ARBA00023002"/>
    </source>
</evidence>
<dbReference type="Proteomes" id="UP001417504">
    <property type="component" value="Unassembled WGS sequence"/>
</dbReference>
<dbReference type="GO" id="GO:0020037">
    <property type="term" value="F:heme binding"/>
    <property type="evidence" value="ECO:0007669"/>
    <property type="project" value="InterPro"/>
</dbReference>
<dbReference type="GO" id="GO:0006629">
    <property type="term" value="P:lipid metabolic process"/>
    <property type="evidence" value="ECO:0007669"/>
    <property type="project" value="UniProtKB-ARBA"/>
</dbReference>
<dbReference type="SUPFAM" id="SSF48264">
    <property type="entry name" value="Cytochrome P450"/>
    <property type="match status" value="1"/>
</dbReference>
<protein>
    <recommendedName>
        <fullName evidence="10">Cytochrome P450</fullName>
    </recommendedName>
</protein>
<reference evidence="8 9" key="1">
    <citation type="submission" date="2024-01" db="EMBL/GenBank/DDBJ databases">
        <title>Genome assemblies of Stephania.</title>
        <authorList>
            <person name="Yang L."/>
        </authorList>
    </citation>
    <scope>NUCLEOTIDE SEQUENCE [LARGE SCALE GENOMIC DNA]</scope>
    <source>
        <strain evidence="8">QJT</strain>
        <tissue evidence="8">Leaf</tissue>
    </source>
</reference>
<evidence type="ECO:0000256" key="1">
    <source>
        <dbReference type="ARBA" id="ARBA00010617"/>
    </source>
</evidence>
<sequence>MEYLMASLLVIILSVASWLLFMMHFTNSSRHNGVLTNWPIFGMLPSLLLNLHRFHDWSTCLLARSGGTFVFKGPWFTNLNMVWTCDPANVHHIATANFANFPKGPEFKEMFDILGNGIFNADSLVWVQQRKIGQALISHSQFLLFLKNSSWNMVRERLIPFFEHAVENNLVIDLQDVIYRFAFDMTCSWTTGTHLGCLSIKLEKIPVAVALDDAFKAILKRHYIPKVVWKFQRWLGVGSEKEIMKARKVLDEFICECISRKRERAINESKDEDHNSINGYDLLSMHMKEDKKSDKYLRDFVLTYLIAGNDSISVVLTWFFLHLSQNPYVEGKIIEELRQNSPTNKRIFGIEEVGKLVYLHAALCESLRLFPPVWIEHKSSIDADVLPSGHRLSPKDKVMIFTYSMGRMRGIWGEDCLEFKPERWISDRGRIKYQPSYKFTAFHAGPRTCIGKDIAFNLMKTVVATLLYNYQFELEKGYSEVPKLSLGLYKENGLLAKIKRRVL</sequence>
<evidence type="ECO:0000256" key="7">
    <source>
        <dbReference type="SAM" id="Phobius"/>
    </source>
</evidence>
<feature type="transmembrane region" description="Helical" evidence="7">
    <location>
        <begin position="301"/>
        <end position="321"/>
    </location>
</feature>
<dbReference type="PRINTS" id="PR00463">
    <property type="entry name" value="EP450I"/>
</dbReference>
<dbReference type="InterPro" id="IPR001128">
    <property type="entry name" value="Cyt_P450"/>
</dbReference>
<keyword evidence="7" id="KW-0472">Membrane</keyword>
<feature type="binding site" description="axial binding residue" evidence="5">
    <location>
        <position position="449"/>
    </location>
    <ligand>
        <name>heme</name>
        <dbReference type="ChEBI" id="CHEBI:30413"/>
    </ligand>
    <ligandPart>
        <name>Fe</name>
        <dbReference type="ChEBI" id="CHEBI:18248"/>
    </ligandPart>
</feature>
<dbReference type="InterPro" id="IPR036396">
    <property type="entry name" value="Cyt_P450_sf"/>
</dbReference>